<gene>
    <name evidence="4" type="ORF">ENPLMBLH_00007</name>
    <name evidence="5" type="ORF">FCHMIBGM_00004</name>
    <name evidence="3" type="ORF">KPMFPNGI_00014</name>
    <name evidence="1" type="ORF">LFIFFFKN_00001</name>
    <name evidence="2" type="ORF">NAIAKDPO_00004</name>
</gene>
<protein>
    <recommendedName>
        <fullName evidence="6">DUF1890 domain-containing protein</fullName>
    </recommendedName>
</protein>
<proteinExistence type="predicted"/>
<name>A0A7G9Y3M8_9EURY</name>
<reference evidence="3" key="1">
    <citation type="submission" date="2020-06" db="EMBL/GenBank/DDBJ databases">
        <title>Unique genomic features of the anaerobic methanotrophic archaea.</title>
        <authorList>
            <person name="Chadwick G.L."/>
            <person name="Skennerton C.T."/>
            <person name="Laso-Perez R."/>
            <person name="Leu A.O."/>
            <person name="Speth D.R."/>
            <person name="Yu H."/>
            <person name="Morgan-Lang C."/>
            <person name="Hatzenpichler R."/>
            <person name="Goudeau D."/>
            <person name="Malmstrom R."/>
            <person name="Brazelton W.J."/>
            <person name="Woyke T."/>
            <person name="Hallam S.J."/>
            <person name="Tyson G.W."/>
            <person name="Wegener G."/>
            <person name="Boetius A."/>
            <person name="Orphan V."/>
        </authorList>
    </citation>
    <scope>NUCLEOTIDE SEQUENCE</scope>
</reference>
<dbReference type="SUPFAM" id="SSF75181">
    <property type="entry name" value="Hypothetical protein MTH777 (MT0777)"/>
    <property type="match status" value="1"/>
</dbReference>
<evidence type="ECO:0008006" key="6">
    <source>
        <dbReference type="Google" id="ProtNLM"/>
    </source>
</evidence>
<dbReference type="InterPro" id="IPR036608">
    <property type="entry name" value="MTH777-like_sf"/>
</dbReference>
<dbReference type="EMBL" id="MT630832">
    <property type="protein sequence ID" value="QNO43475.1"/>
    <property type="molecule type" value="Genomic_DNA"/>
</dbReference>
<sequence length="162" mass="17684">MNSTNLQHKPQALLLLGCPEVAMQTSLALFTLDLLVTDGVNTLIAGNNAALGLVRTADPKGYYVKDMLDLDTAIADLAEKRMDPDICYVFIHNDAGISYLATINALISRQAMGIIFGPEAKTLAQQCTDVQLNNIWARAIHNPGPLKAKITKEIEHWAALKR</sequence>
<dbReference type="InterPro" id="IPR012033">
    <property type="entry name" value="UCP006600"/>
</dbReference>
<evidence type="ECO:0000313" key="5">
    <source>
        <dbReference type="EMBL" id="QNO43475.1"/>
    </source>
</evidence>
<evidence type="ECO:0000313" key="2">
    <source>
        <dbReference type="EMBL" id="QNO42045.1"/>
    </source>
</evidence>
<organism evidence="3">
    <name type="scientific">Candidatus Methanogaster sp. ANME-2c ERB4</name>
    <dbReference type="NCBI Taxonomy" id="2759911"/>
    <lineage>
        <taxon>Archaea</taxon>
        <taxon>Methanobacteriati</taxon>
        <taxon>Methanobacteriota</taxon>
        <taxon>Stenosarchaea group</taxon>
        <taxon>Methanomicrobia</taxon>
        <taxon>Methanosarcinales</taxon>
        <taxon>ANME-2 cluster</taxon>
        <taxon>Candidatus Methanogasteraceae</taxon>
        <taxon>Candidatus Methanogaster</taxon>
    </lineage>
</organism>
<dbReference type="EMBL" id="MT630769">
    <property type="protein sequence ID" value="QNO42810.1"/>
    <property type="molecule type" value="Genomic_DNA"/>
</dbReference>
<accession>A0A7G9Y3M8</accession>
<dbReference type="EMBL" id="MT630615">
    <property type="protein sequence ID" value="QNO41286.1"/>
    <property type="molecule type" value="Genomic_DNA"/>
</dbReference>
<evidence type="ECO:0000313" key="1">
    <source>
        <dbReference type="EMBL" id="QNO41286.1"/>
    </source>
</evidence>
<dbReference type="Pfam" id="PF09001">
    <property type="entry name" value="DUF1890"/>
    <property type="match status" value="1"/>
</dbReference>
<evidence type="ECO:0000313" key="4">
    <source>
        <dbReference type="EMBL" id="QNO42810.1"/>
    </source>
</evidence>
<dbReference type="EMBL" id="MT630753">
    <property type="protein sequence ID" value="QNO42612.1"/>
    <property type="molecule type" value="Genomic_DNA"/>
</dbReference>
<dbReference type="AlphaFoldDB" id="A0A7G9Y3M8"/>
<dbReference type="EMBL" id="MT630703">
    <property type="protein sequence ID" value="QNO42045.1"/>
    <property type="molecule type" value="Genomic_DNA"/>
</dbReference>
<dbReference type="Gene3D" id="3.40.50.10160">
    <property type="entry name" value="MTH777-like"/>
    <property type="match status" value="1"/>
</dbReference>
<evidence type="ECO:0000313" key="3">
    <source>
        <dbReference type="EMBL" id="QNO42612.1"/>
    </source>
</evidence>